<dbReference type="Proteomes" id="UP000479000">
    <property type="component" value="Unassembled WGS sequence"/>
</dbReference>
<dbReference type="SUPFAM" id="SSF52058">
    <property type="entry name" value="L domain-like"/>
    <property type="match status" value="1"/>
</dbReference>
<sequence>MMILSKFQQFCQSNHSIPLRESGHAQSFGNGLQNVQPEGFISMPLLKKLYMGENALQRIEDRSFDGLGRLEYLDLHDNKIAQIHDQAFRDLRRLQELNLKNNRLETLQAGLLKENVALRSLDISHNLIASLPENSLNDNRITGTRGTTVPSPRTNCCIRARMDRQNQVRSKSNIFIHSNQCWLYYRITRSFWCAANGQQQIGATHGWKDPNLKPLPEESDYFYEDYIEYDDNTTKVITGNHNINNLVEQAHNGQQTYVAPTAAPPQAARPTQTTQSPPVMSHYVPGDTPTIYAKPTTNSIVGSKPTPKPTQYTFFGMPLPTLNIGNFWGSSRNNDGKSRFPGAKARIQQVTTTTPKVENGFLPILQSDRGGFKPIFNPYNQTDNYERINSITVKPE</sequence>
<dbReference type="OrthoDB" id="8195690at2759"/>
<dbReference type="PROSITE" id="PS51450">
    <property type="entry name" value="LRR"/>
    <property type="match status" value="2"/>
</dbReference>
<dbReference type="EMBL" id="CADCXU010011719">
    <property type="protein sequence ID" value="CAB0001890.1"/>
    <property type="molecule type" value="Genomic_DNA"/>
</dbReference>
<name>A0A6H5GG21_9HEMI</name>
<keyword evidence="5" id="KW-1185">Reference proteome</keyword>
<gene>
    <name evidence="4" type="ORF">NTEN_LOCUS7677</name>
</gene>
<evidence type="ECO:0000256" key="1">
    <source>
        <dbReference type="ARBA" id="ARBA00022614"/>
    </source>
</evidence>
<protein>
    <submittedName>
        <fullName evidence="4">Uncharacterized protein</fullName>
    </submittedName>
</protein>
<dbReference type="PANTHER" id="PTHR24366:SF161">
    <property type="entry name" value="TIR DOMAIN-CONTAINING PROTEIN"/>
    <property type="match status" value="1"/>
</dbReference>
<evidence type="ECO:0000313" key="5">
    <source>
        <dbReference type="Proteomes" id="UP000479000"/>
    </source>
</evidence>
<keyword evidence="3" id="KW-0677">Repeat</keyword>
<proteinExistence type="predicted"/>
<evidence type="ECO:0000313" key="4">
    <source>
        <dbReference type="EMBL" id="CAB0001890.1"/>
    </source>
</evidence>
<dbReference type="InterPro" id="IPR032675">
    <property type="entry name" value="LRR_dom_sf"/>
</dbReference>
<dbReference type="SMART" id="SM00369">
    <property type="entry name" value="LRR_TYP"/>
    <property type="match status" value="4"/>
</dbReference>
<dbReference type="Gene3D" id="3.80.10.10">
    <property type="entry name" value="Ribonuclease Inhibitor"/>
    <property type="match status" value="1"/>
</dbReference>
<dbReference type="Pfam" id="PF13855">
    <property type="entry name" value="LRR_8"/>
    <property type="match status" value="1"/>
</dbReference>
<keyword evidence="1" id="KW-0433">Leucine-rich repeat</keyword>
<keyword evidence="2" id="KW-0732">Signal</keyword>
<evidence type="ECO:0000256" key="2">
    <source>
        <dbReference type="ARBA" id="ARBA00022729"/>
    </source>
</evidence>
<evidence type="ECO:0000256" key="3">
    <source>
        <dbReference type="ARBA" id="ARBA00022737"/>
    </source>
</evidence>
<accession>A0A6H5GG21</accession>
<feature type="non-terminal residue" evidence="4">
    <location>
        <position position="396"/>
    </location>
</feature>
<dbReference type="AlphaFoldDB" id="A0A6H5GG21"/>
<dbReference type="InterPro" id="IPR003591">
    <property type="entry name" value="Leu-rich_rpt_typical-subtyp"/>
</dbReference>
<dbReference type="InterPro" id="IPR001611">
    <property type="entry name" value="Leu-rich_rpt"/>
</dbReference>
<organism evidence="4 5">
    <name type="scientific">Nesidiocoris tenuis</name>
    <dbReference type="NCBI Taxonomy" id="355587"/>
    <lineage>
        <taxon>Eukaryota</taxon>
        <taxon>Metazoa</taxon>
        <taxon>Ecdysozoa</taxon>
        <taxon>Arthropoda</taxon>
        <taxon>Hexapoda</taxon>
        <taxon>Insecta</taxon>
        <taxon>Pterygota</taxon>
        <taxon>Neoptera</taxon>
        <taxon>Paraneoptera</taxon>
        <taxon>Hemiptera</taxon>
        <taxon>Heteroptera</taxon>
        <taxon>Panheteroptera</taxon>
        <taxon>Cimicomorpha</taxon>
        <taxon>Miridae</taxon>
        <taxon>Dicyphina</taxon>
        <taxon>Nesidiocoris</taxon>
    </lineage>
</organism>
<reference evidence="4 5" key="1">
    <citation type="submission" date="2020-02" db="EMBL/GenBank/DDBJ databases">
        <authorList>
            <person name="Ferguson B K."/>
        </authorList>
    </citation>
    <scope>NUCLEOTIDE SEQUENCE [LARGE SCALE GENOMIC DNA]</scope>
</reference>
<dbReference type="PANTHER" id="PTHR24366">
    <property type="entry name" value="IG(IMMUNOGLOBULIN) AND LRR(LEUCINE RICH REPEAT) DOMAINS"/>
    <property type="match status" value="1"/>
</dbReference>